<evidence type="ECO:0000256" key="7">
    <source>
        <dbReference type="ARBA" id="ARBA00031257"/>
    </source>
</evidence>
<comment type="caution">
    <text evidence="11">The sequence shown here is derived from an EMBL/GenBank/DDBJ whole genome shotgun (WGS) entry which is preliminary data.</text>
</comment>
<dbReference type="Proteomes" id="UP001140011">
    <property type="component" value="Unassembled WGS sequence"/>
</dbReference>
<keyword evidence="5 8" id="KW-0804">Transcription</keyword>
<feature type="region of interest" description="Disordered" evidence="10">
    <location>
        <begin position="180"/>
        <end position="202"/>
    </location>
</feature>
<evidence type="ECO:0000256" key="10">
    <source>
        <dbReference type="SAM" id="MobiDB-lite"/>
    </source>
</evidence>
<dbReference type="AlphaFoldDB" id="A0A9W8H478"/>
<comment type="subcellular location">
    <subcellularLocation>
        <location evidence="1 8">Nucleus</location>
    </subcellularLocation>
</comment>
<keyword evidence="4 8" id="KW-0805">Transcription regulation</keyword>
<dbReference type="GO" id="GO:0016592">
    <property type="term" value="C:mediator complex"/>
    <property type="evidence" value="ECO:0007669"/>
    <property type="project" value="InterPro"/>
</dbReference>
<name>A0A9W8H478_9FUNG</name>
<comment type="function">
    <text evidence="8">Component of the Mediator complex, a coactivator involved in the regulated transcription of nearly all RNA polymerase II-dependent genes. Mediator functions as a bridge to convey information from gene-specific regulatory proteins to the basal RNA polymerase II transcription machinery. Mediator is recruited to promoters by direct interactions with regulatory proteins and serves as a scaffold for the assembly of a functional preinitiation complex with RNA polymerase II and the general transcription factors.</text>
</comment>
<dbReference type="PANTHER" id="PTHR13208:SF2">
    <property type="entry name" value="MEDIATOR OF RNA POLYMERASE II TRANSCRIPTION SUBUNIT 4"/>
    <property type="match status" value="1"/>
</dbReference>
<keyword evidence="9" id="KW-0175">Coiled coil</keyword>
<dbReference type="EMBL" id="JANBUH010000054">
    <property type="protein sequence ID" value="KAJ2755645.1"/>
    <property type="molecule type" value="Genomic_DNA"/>
</dbReference>
<evidence type="ECO:0000313" key="12">
    <source>
        <dbReference type="Proteomes" id="UP001140011"/>
    </source>
</evidence>
<dbReference type="InterPro" id="IPR019258">
    <property type="entry name" value="Mediator_Med4"/>
</dbReference>
<dbReference type="PANTHER" id="PTHR13208">
    <property type="entry name" value="MEDIATOR OF RNA POLYMERASE II TRANSCRIPTION SUBUNIT 4"/>
    <property type="match status" value="1"/>
</dbReference>
<feature type="coiled-coil region" evidence="9">
    <location>
        <begin position="56"/>
        <end position="125"/>
    </location>
</feature>
<evidence type="ECO:0000256" key="3">
    <source>
        <dbReference type="ARBA" id="ARBA00020629"/>
    </source>
</evidence>
<dbReference type="OrthoDB" id="1929813at2759"/>
<keyword evidence="8" id="KW-0010">Activator</keyword>
<protein>
    <recommendedName>
        <fullName evidence="3 8">Mediator of RNA polymerase II transcription subunit 4</fullName>
    </recommendedName>
    <alternativeName>
        <fullName evidence="7 8">Mediator complex subunit 4</fullName>
    </alternativeName>
</protein>
<accession>A0A9W8H478</accession>
<dbReference type="GO" id="GO:0006357">
    <property type="term" value="P:regulation of transcription by RNA polymerase II"/>
    <property type="evidence" value="ECO:0007669"/>
    <property type="project" value="InterPro"/>
</dbReference>
<feature type="compositionally biased region" description="Acidic residues" evidence="10">
    <location>
        <begin position="189"/>
        <end position="199"/>
    </location>
</feature>
<evidence type="ECO:0000256" key="6">
    <source>
        <dbReference type="ARBA" id="ARBA00023242"/>
    </source>
</evidence>
<gene>
    <name evidence="8" type="primary">MED4</name>
    <name evidence="11" type="ORF">GGI19_001494</name>
</gene>
<evidence type="ECO:0000313" key="11">
    <source>
        <dbReference type="EMBL" id="KAJ2755645.1"/>
    </source>
</evidence>
<evidence type="ECO:0000256" key="5">
    <source>
        <dbReference type="ARBA" id="ARBA00023163"/>
    </source>
</evidence>
<keyword evidence="12" id="KW-1185">Reference proteome</keyword>
<comment type="similarity">
    <text evidence="2 8">Belongs to the Mediator complex subunit 4 family.</text>
</comment>
<evidence type="ECO:0000256" key="1">
    <source>
        <dbReference type="ARBA" id="ARBA00004123"/>
    </source>
</evidence>
<keyword evidence="6 8" id="KW-0539">Nucleus</keyword>
<dbReference type="Pfam" id="PF10018">
    <property type="entry name" value="Med4"/>
    <property type="match status" value="1"/>
</dbReference>
<comment type="subunit">
    <text evidence="8">Component of the Mediator complex.</text>
</comment>
<reference evidence="11" key="1">
    <citation type="submission" date="2022-07" db="EMBL/GenBank/DDBJ databases">
        <title>Phylogenomic reconstructions and comparative analyses of Kickxellomycotina fungi.</title>
        <authorList>
            <person name="Reynolds N.K."/>
            <person name="Stajich J.E."/>
            <person name="Barry K."/>
            <person name="Grigoriev I.V."/>
            <person name="Crous P."/>
            <person name="Smith M.E."/>
        </authorList>
    </citation>
    <scope>NUCLEOTIDE SEQUENCE</scope>
    <source>
        <strain evidence="11">BCRC 34297</strain>
    </source>
</reference>
<organism evidence="11 12">
    <name type="scientific">Coemansia pectinata</name>
    <dbReference type="NCBI Taxonomy" id="1052879"/>
    <lineage>
        <taxon>Eukaryota</taxon>
        <taxon>Fungi</taxon>
        <taxon>Fungi incertae sedis</taxon>
        <taxon>Zoopagomycota</taxon>
        <taxon>Kickxellomycotina</taxon>
        <taxon>Kickxellomycetes</taxon>
        <taxon>Kickxellales</taxon>
        <taxon>Kickxellaceae</taxon>
        <taxon>Coemansia</taxon>
    </lineage>
</organism>
<evidence type="ECO:0000256" key="2">
    <source>
        <dbReference type="ARBA" id="ARBA00009626"/>
    </source>
</evidence>
<dbReference type="GO" id="GO:0003712">
    <property type="term" value="F:transcription coregulator activity"/>
    <property type="evidence" value="ECO:0007669"/>
    <property type="project" value="InterPro"/>
</dbReference>
<proteinExistence type="inferred from homology"/>
<evidence type="ECO:0000256" key="4">
    <source>
        <dbReference type="ARBA" id="ARBA00023015"/>
    </source>
</evidence>
<sequence>MDDLDAQNTPLVNLANDLLSEYNNSLRSLLGLLDTEGNRNTAAEASHNRIEASKKIVKLDENLQRLYGEIVQHQRRQEEIRQTQLLSIESGKAKLRFISNMLDAKSQLEQVVADAERKLATARVAKRADPKVAEIIEYAKKLSKFTMAPPNYDPNSGAVPPEPPYPVLVAMRAGVLSRYRAKKGAKEDNTDDEDMEEGDYMAAHDEAQFDDIDADDLLLSLDLNPDLE</sequence>
<evidence type="ECO:0000256" key="9">
    <source>
        <dbReference type="SAM" id="Coils"/>
    </source>
</evidence>
<dbReference type="GO" id="GO:0070847">
    <property type="term" value="C:core mediator complex"/>
    <property type="evidence" value="ECO:0007669"/>
    <property type="project" value="TreeGrafter"/>
</dbReference>
<evidence type="ECO:0000256" key="8">
    <source>
        <dbReference type="RuleBase" id="RU364141"/>
    </source>
</evidence>